<dbReference type="KEGG" id="ahl:AHTJS_03565"/>
<dbReference type="Proteomes" id="UP000451048">
    <property type="component" value="Unassembled WGS sequence"/>
</dbReference>
<evidence type="ECO:0000313" key="2">
    <source>
        <dbReference type="Proteomes" id="UP000451048"/>
    </source>
</evidence>
<dbReference type="EMBL" id="WTTO01000002">
    <property type="protein sequence ID" value="NAR72095.1"/>
    <property type="molecule type" value="Genomic_DNA"/>
</dbReference>
<proteinExistence type="predicted"/>
<protein>
    <submittedName>
        <fullName evidence="1">Uncharacterized protein</fullName>
    </submittedName>
</protein>
<dbReference type="AlphaFoldDB" id="A0A1L6KKD6"/>
<sequence length="160" mass="17572">MIIQLMKNRLLLSACLLLISNSNFAQTPQVPKADADAIFKAAGFTKSKKGWKSDCSVGEITAYADLNGDGLKDAVVSDYGTMCYGNTGVGYYIVAQQKNGQWKTILKEAGMPEFLKTKGTDGWPDIENGGPGFCFEVLRWTGQAYKVNRYEYEGKACKLD</sequence>
<dbReference type="RefSeq" id="WP_075314947.1">
    <property type="nucleotide sequence ID" value="NZ_CAXNZT010000009.1"/>
</dbReference>
<dbReference type="SUPFAM" id="SSF69318">
    <property type="entry name" value="Integrin alpha N-terminal domain"/>
    <property type="match status" value="1"/>
</dbReference>
<gene>
    <name evidence="1" type="ORF">GPS52_01080</name>
</gene>
<organism evidence="1 2">
    <name type="scientific">Acinetobacter haemolyticus</name>
    <dbReference type="NCBI Taxonomy" id="29430"/>
    <lineage>
        <taxon>Bacteria</taxon>
        <taxon>Pseudomonadati</taxon>
        <taxon>Pseudomonadota</taxon>
        <taxon>Gammaproteobacteria</taxon>
        <taxon>Moraxellales</taxon>
        <taxon>Moraxellaceae</taxon>
        <taxon>Acinetobacter</taxon>
    </lineage>
</organism>
<accession>A0A1L6KKD6</accession>
<dbReference type="OrthoDB" id="8595012at2"/>
<comment type="caution">
    <text evidence="1">The sequence shown here is derived from an EMBL/GenBank/DDBJ whole genome shotgun (WGS) entry which is preliminary data.</text>
</comment>
<reference evidence="1 2" key="1">
    <citation type="submission" date="2019-12" db="EMBL/GenBank/DDBJ databases">
        <title>Acinetobacter haemolyticus comparative genomics.</title>
        <authorList>
            <person name="Castro-Jaimes S."/>
            <person name="Bello-Lopez E."/>
            <person name="Velazquez-Acosta C."/>
            <person name="Volkow-Fernandez P."/>
            <person name="Lozano-Zarain P."/>
            <person name="Castillo Ramirez S."/>
            <person name="Cevallos M.A."/>
        </authorList>
    </citation>
    <scope>NUCLEOTIDE SEQUENCE [LARGE SCALE GENOMIC DNA]</scope>
    <source>
        <strain evidence="1 2">AN10</strain>
    </source>
</reference>
<name>A0A1L6KKD6_ACIHA</name>
<evidence type="ECO:0000313" key="1">
    <source>
        <dbReference type="EMBL" id="NAR72095.1"/>
    </source>
</evidence>
<dbReference type="InterPro" id="IPR028994">
    <property type="entry name" value="Integrin_alpha_N"/>
</dbReference>